<dbReference type="SUPFAM" id="SSF54556">
    <property type="entry name" value="Chitinase insertion domain"/>
    <property type="match status" value="1"/>
</dbReference>
<gene>
    <name evidence="6" type="ORF">PIB30_083773</name>
</gene>
<dbReference type="PANTHER" id="PTHR11177:SF396">
    <property type="entry name" value="NOD FACTOR HYDROLASE PROTEIN 1"/>
    <property type="match status" value="1"/>
</dbReference>
<dbReference type="EMBL" id="JASCZI010242992">
    <property type="protein sequence ID" value="MED6212486.1"/>
    <property type="molecule type" value="Genomic_DNA"/>
</dbReference>
<sequence length="373" mass="40448">MAIATATTTVSTSIASSSSSPVKGAYWFDQETFPVSAINTTYLTHVFYAFLLPSSTTYTLEITASNATSLSEFTTTLRSKYPPVKTLASIGGAASNASLFAHIAGNADARAAFIGSSILVARRFSFDGLDLDWEYPRNAAEMSDLAVLLRQWRIAIVAESEITGRLPLLLTAAVYFAADFFLNAPPVPWYPVIAMNKTLDFINVMSYDLHGAWDNNTGAPAALFDPKGNVNAVYGLRSWIWAGMCPKKVVMGLPLYGKKWTLLNPNMTGIGAEAVGVKPDSGGDVPYFQIEAFNKESDVTIMYDPDTVTAYSYAGMSWVGYDDPVTVTGKIGFAQALGLRGYFFWAAGFDRDWKITEQGVTPGRRLAHQSSQG</sequence>
<evidence type="ECO:0000256" key="1">
    <source>
        <dbReference type="ARBA" id="ARBA00022801"/>
    </source>
</evidence>
<dbReference type="Pfam" id="PF00704">
    <property type="entry name" value="Glyco_hydro_18"/>
    <property type="match status" value="1"/>
</dbReference>
<evidence type="ECO:0000259" key="5">
    <source>
        <dbReference type="PROSITE" id="PS51910"/>
    </source>
</evidence>
<keyword evidence="2 3" id="KW-0326">Glycosidase</keyword>
<dbReference type="InterPro" id="IPR029070">
    <property type="entry name" value="Chitinase_insertion_sf"/>
</dbReference>
<keyword evidence="1 3" id="KW-0378">Hydrolase</keyword>
<dbReference type="SUPFAM" id="SSF51445">
    <property type="entry name" value="(Trans)glycosidases"/>
    <property type="match status" value="1"/>
</dbReference>
<accession>A0ABU6YSQ2</accession>
<dbReference type="Proteomes" id="UP001341840">
    <property type="component" value="Unassembled WGS sequence"/>
</dbReference>
<dbReference type="PANTHER" id="PTHR11177">
    <property type="entry name" value="CHITINASE"/>
    <property type="match status" value="1"/>
</dbReference>
<dbReference type="Gene3D" id="3.20.20.80">
    <property type="entry name" value="Glycosidases"/>
    <property type="match status" value="1"/>
</dbReference>
<protein>
    <recommendedName>
        <fullName evidence="5">GH18 domain-containing protein</fullName>
    </recommendedName>
</protein>
<name>A0ABU6YSQ2_9FABA</name>
<dbReference type="InterPro" id="IPR001223">
    <property type="entry name" value="Glyco_hydro18_cat"/>
</dbReference>
<dbReference type="InterPro" id="IPR017853">
    <property type="entry name" value="GH"/>
</dbReference>
<dbReference type="PROSITE" id="PS51910">
    <property type="entry name" value="GH18_2"/>
    <property type="match status" value="1"/>
</dbReference>
<proteinExistence type="inferred from homology"/>
<dbReference type="InterPro" id="IPR011583">
    <property type="entry name" value="Chitinase_II/V-like_cat"/>
</dbReference>
<evidence type="ECO:0000256" key="2">
    <source>
        <dbReference type="ARBA" id="ARBA00023295"/>
    </source>
</evidence>
<dbReference type="InterPro" id="IPR001579">
    <property type="entry name" value="Glyco_hydro_18_chit_AS"/>
</dbReference>
<evidence type="ECO:0000256" key="3">
    <source>
        <dbReference type="RuleBase" id="RU000489"/>
    </source>
</evidence>
<evidence type="ECO:0000313" key="7">
    <source>
        <dbReference type="Proteomes" id="UP001341840"/>
    </source>
</evidence>
<dbReference type="InterPro" id="IPR050314">
    <property type="entry name" value="Glycosyl_Hydrlase_18"/>
</dbReference>
<evidence type="ECO:0000256" key="4">
    <source>
        <dbReference type="RuleBase" id="RU004453"/>
    </source>
</evidence>
<dbReference type="CDD" id="cd02879">
    <property type="entry name" value="GH18_plant_chitinase_class_V"/>
    <property type="match status" value="1"/>
</dbReference>
<keyword evidence="7" id="KW-1185">Reference proteome</keyword>
<evidence type="ECO:0000313" key="6">
    <source>
        <dbReference type="EMBL" id="MED6212486.1"/>
    </source>
</evidence>
<dbReference type="SMART" id="SM00636">
    <property type="entry name" value="Glyco_18"/>
    <property type="match status" value="1"/>
</dbReference>
<dbReference type="Gene3D" id="3.10.50.10">
    <property type="match status" value="1"/>
</dbReference>
<comment type="similarity">
    <text evidence="4">Belongs to the glycosyl hydrolase 18 family.</text>
</comment>
<feature type="domain" description="GH18" evidence="5">
    <location>
        <begin position="21"/>
        <end position="363"/>
    </location>
</feature>
<comment type="caution">
    <text evidence="6">The sequence shown here is derived from an EMBL/GenBank/DDBJ whole genome shotgun (WGS) entry which is preliminary data.</text>
</comment>
<organism evidence="6 7">
    <name type="scientific">Stylosanthes scabra</name>
    <dbReference type="NCBI Taxonomy" id="79078"/>
    <lineage>
        <taxon>Eukaryota</taxon>
        <taxon>Viridiplantae</taxon>
        <taxon>Streptophyta</taxon>
        <taxon>Embryophyta</taxon>
        <taxon>Tracheophyta</taxon>
        <taxon>Spermatophyta</taxon>
        <taxon>Magnoliopsida</taxon>
        <taxon>eudicotyledons</taxon>
        <taxon>Gunneridae</taxon>
        <taxon>Pentapetalae</taxon>
        <taxon>rosids</taxon>
        <taxon>fabids</taxon>
        <taxon>Fabales</taxon>
        <taxon>Fabaceae</taxon>
        <taxon>Papilionoideae</taxon>
        <taxon>50 kb inversion clade</taxon>
        <taxon>dalbergioids sensu lato</taxon>
        <taxon>Dalbergieae</taxon>
        <taxon>Pterocarpus clade</taxon>
        <taxon>Stylosanthes</taxon>
    </lineage>
</organism>
<reference evidence="6 7" key="1">
    <citation type="journal article" date="2023" name="Plants (Basel)">
        <title>Bridging the Gap: Combining Genomics and Transcriptomics Approaches to Understand Stylosanthes scabra, an Orphan Legume from the Brazilian Caatinga.</title>
        <authorList>
            <person name="Ferreira-Neto J.R.C."/>
            <person name="da Silva M.D."/>
            <person name="Binneck E."/>
            <person name="de Melo N.F."/>
            <person name="da Silva R.H."/>
            <person name="de Melo A.L.T.M."/>
            <person name="Pandolfi V."/>
            <person name="Bustamante F.O."/>
            <person name="Brasileiro-Vidal A.C."/>
            <person name="Benko-Iseppon A.M."/>
        </authorList>
    </citation>
    <scope>NUCLEOTIDE SEQUENCE [LARGE SCALE GENOMIC DNA]</scope>
    <source>
        <tissue evidence="6">Leaves</tissue>
    </source>
</reference>
<dbReference type="PROSITE" id="PS01095">
    <property type="entry name" value="GH18_1"/>
    <property type="match status" value="1"/>
</dbReference>